<gene>
    <name evidence="3" type="ORF">BCR38DRAFT_441116</name>
</gene>
<evidence type="ECO:0008006" key="5">
    <source>
        <dbReference type="Google" id="ProtNLM"/>
    </source>
</evidence>
<evidence type="ECO:0000313" key="4">
    <source>
        <dbReference type="Proteomes" id="UP000193689"/>
    </source>
</evidence>
<organism evidence="3 4">
    <name type="scientific">Pseudomassariella vexata</name>
    <dbReference type="NCBI Taxonomy" id="1141098"/>
    <lineage>
        <taxon>Eukaryota</taxon>
        <taxon>Fungi</taxon>
        <taxon>Dikarya</taxon>
        <taxon>Ascomycota</taxon>
        <taxon>Pezizomycotina</taxon>
        <taxon>Sordariomycetes</taxon>
        <taxon>Xylariomycetidae</taxon>
        <taxon>Amphisphaeriales</taxon>
        <taxon>Pseudomassariaceae</taxon>
        <taxon>Pseudomassariella</taxon>
    </lineage>
</organism>
<proteinExistence type="predicted"/>
<dbReference type="RefSeq" id="XP_040713860.1">
    <property type="nucleotide sequence ID" value="XM_040860754.1"/>
</dbReference>
<name>A0A1Y2DR65_9PEZI</name>
<keyword evidence="2" id="KW-0732">Signal</keyword>
<dbReference type="AlphaFoldDB" id="A0A1Y2DR65"/>
<comment type="caution">
    <text evidence="3">The sequence shown here is derived from an EMBL/GenBank/DDBJ whole genome shotgun (WGS) entry which is preliminary data.</text>
</comment>
<sequence length="75" mass="8709">MISRSRMARKVSFVLLIFLPAPPTCFQTCKSPFQGSLTVPWRVQAPCYAAWNTKQRHESRDKSFRAPEVDESQHR</sequence>
<feature type="signal peptide" evidence="2">
    <location>
        <begin position="1"/>
        <end position="26"/>
    </location>
</feature>
<reference evidence="3 4" key="1">
    <citation type="submission" date="2016-07" db="EMBL/GenBank/DDBJ databases">
        <title>Pervasive Adenine N6-methylation of Active Genes in Fungi.</title>
        <authorList>
            <consortium name="DOE Joint Genome Institute"/>
            <person name="Mondo S.J."/>
            <person name="Dannebaum R.O."/>
            <person name="Kuo R.C."/>
            <person name="Labutti K."/>
            <person name="Haridas S."/>
            <person name="Kuo A."/>
            <person name="Salamov A."/>
            <person name="Ahrendt S.R."/>
            <person name="Lipzen A."/>
            <person name="Sullivan W."/>
            <person name="Andreopoulos W.B."/>
            <person name="Clum A."/>
            <person name="Lindquist E."/>
            <person name="Daum C."/>
            <person name="Ramamoorthy G.K."/>
            <person name="Gryganskyi A."/>
            <person name="Culley D."/>
            <person name="Magnuson J.K."/>
            <person name="James T.Y."/>
            <person name="O'Malley M.A."/>
            <person name="Stajich J.E."/>
            <person name="Spatafora J.W."/>
            <person name="Visel A."/>
            <person name="Grigoriev I.V."/>
        </authorList>
    </citation>
    <scope>NUCLEOTIDE SEQUENCE [LARGE SCALE GENOMIC DNA]</scope>
    <source>
        <strain evidence="3 4">CBS 129021</strain>
    </source>
</reference>
<dbReference type="GeneID" id="63776966"/>
<keyword evidence="4" id="KW-1185">Reference proteome</keyword>
<evidence type="ECO:0000313" key="3">
    <source>
        <dbReference type="EMBL" id="ORY61783.1"/>
    </source>
</evidence>
<accession>A0A1Y2DR65</accession>
<dbReference type="InParanoid" id="A0A1Y2DR65"/>
<feature type="region of interest" description="Disordered" evidence="1">
    <location>
        <begin position="53"/>
        <end position="75"/>
    </location>
</feature>
<feature type="chain" id="PRO_5012192306" description="Secreted protein" evidence="2">
    <location>
        <begin position="27"/>
        <end position="75"/>
    </location>
</feature>
<evidence type="ECO:0000256" key="1">
    <source>
        <dbReference type="SAM" id="MobiDB-lite"/>
    </source>
</evidence>
<dbReference type="Proteomes" id="UP000193689">
    <property type="component" value="Unassembled WGS sequence"/>
</dbReference>
<dbReference type="EMBL" id="MCFJ01000010">
    <property type="protein sequence ID" value="ORY61783.1"/>
    <property type="molecule type" value="Genomic_DNA"/>
</dbReference>
<evidence type="ECO:0000256" key="2">
    <source>
        <dbReference type="SAM" id="SignalP"/>
    </source>
</evidence>
<protein>
    <recommendedName>
        <fullName evidence="5">Secreted protein</fullName>
    </recommendedName>
</protein>
<feature type="compositionally biased region" description="Basic and acidic residues" evidence="1">
    <location>
        <begin position="55"/>
        <end position="75"/>
    </location>
</feature>